<proteinExistence type="predicted"/>
<dbReference type="InterPro" id="IPR001296">
    <property type="entry name" value="Glyco_trans_1"/>
</dbReference>
<dbReference type="GO" id="GO:0016757">
    <property type="term" value="F:glycosyltransferase activity"/>
    <property type="evidence" value="ECO:0007669"/>
    <property type="project" value="InterPro"/>
</dbReference>
<feature type="domain" description="Glycosyltransferase subfamily 4-like N-terminal" evidence="2">
    <location>
        <begin position="23"/>
        <end position="183"/>
    </location>
</feature>
<dbReference type="CDD" id="cd03801">
    <property type="entry name" value="GT4_PimA-like"/>
    <property type="match status" value="1"/>
</dbReference>
<dbReference type="Pfam" id="PF00534">
    <property type="entry name" value="Glycos_transf_1"/>
    <property type="match status" value="1"/>
</dbReference>
<evidence type="ECO:0000313" key="3">
    <source>
        <dbReference type="EMBL" id="MBS9524125.1"/>
    </source>
</evidence>
<evidence type="ECO:0000313" key="4">
    <source>
        <dbReference type="Proteomes" id="UP001319104"/>
    </source>
</evidence>
<dbReference type="Proteomes" id="UP001319104">
    <property type="component" value="Unassembled WGS sequence"/>
</dbReference>
<organism evidence="3 4">
    <name type="scientific">Litoribacter ruber</name>
    <dbReference type="NCBI Taxonomy" id="702568"/>
    <lineage>
        <taxon>Bacteria</taxon>
        <taxon>Pseudomonadati</taxon>
        <taxon>Bacteroidota</taxon>
        <taxon>Cytophagia</taxon>
        <taxon>Cytophagales</taxon>
        <taxon>Cyclobacteriaceae</taxon>
        <taxon>Litoribacter</taxon>
    </lineage>
</organism>
<dbReference type="EMBL" id="JAHCMY010000004">
    <property type="protein sequence ID" value="MBS9524125.1"/>
    <property type="molecule type" value="Genomic_DNA"/>
</dbReference>
<accession>A0AAP2CHW4</accession>
<reference evidence="3 4" key="1">
    <citation type="submission" date="2021-05" db="EMBL/GenBank/DDBJ databases">
        <authorList>
            <person name="Zhang Z.D."/>
            <person name="Osman G."/>
        </authorList>
    </citation>
    <scope>NUCLEOTIDE SEQUENCE [LARGE SCALE GENOMIC DNA]</scope>
    <source>
        <strain evidence="3 4">KCTC 32217</strain>
    </source>
</reference>
<name>A0AAP2CHW4_9BACT</name>
<dbReference type="AlphaFoldDB" id="A0AAP2CHW4"/>
<dbReference type="PANTHER" id="PTHR45947">
    <property type="entry name" value="SULFOQUINOVOSYL TRANSFERASE SQD2"/>
    <property type="match status" value="1"/>
</dbReference>
<comment type="caution">
    <text evidence="3">The sequence shown here is derived from an EMBL/GenBank/DDBJ whole genome shotgun (WGS) entry which is preliminary data.</text>
</comment>
<evidence type="ECO:0000259" key="1">
    <source>
        <dbReference type="Pfam" id="PF00534"/>
    </source>
</evidence>
<keyword evidence="4" id="KW-1185">Reference proteome</keyword>
<dbReference type="PANTHER" id="PTHR45947:SF3">
    <property type="entry name" value="SULFOQUINOVOSYL TRANSFERASE SQD2"/>
    <property type="match status" value="1"/>
</dbReference>
<dbReference type="RefSeq" id="WP_213944994.1">
    <property type="nucleotide sequence ID" value="NZ_JAHCMY010000004.1"/>
</dbReference>
<dbReference type="InterPro" id="IPR028098">
    <property type="entry name" value="Glyco_trans_4-like_N"/>
</dbReference>
<dbReference type="Gene3D" id="3.40.50.2000">
    <property type="entry name" value="Glycogen Phosphorylase B"/>
    <property type="match status" value="2"/>
</dbReference>
<dbReference type="InterPro" id="IPR050194">
    <property type="entry name" value="Glycosyltransferase_grp1"/>
</dbReference>
<dbReference type="Pfam" id="PF13439">
    <property type="entry name" value="Glyco_transf_4"/>
    <property type="match status" value="1"/>
</dbReference>
<dbReference type="SUPFAM" id="SSF53756">
    <property type="entry name" value="UDP-Glycosyltransferase/glycogen phosphorylase"/>
    <property type="match status" value="1"/>
</dbReference>
<evidence type="ECO:0000259" key="2">
    <source>
        <dbReference type="Pfam" id="PF13439"/>
    </source>
</evidence>
<feature type="domain" description="Glycosyl transferase family 1" evidence="1">
    <location>
        <begin position="197"/>
        <end position="333"/>
    </location>
</feature>
<protein>
    <submittedName>
        <fullName evidence="3">Glycosyltransferase family 4 protein</fullName>
    </submittedName>
</protein>
<sequence length="391" mass="44830">MLHFLFIDDKLIDLLTVEEKPSGGAAVQALGWVKGLQDEGHRVSIVTRTSPGQKLKQEFEDLDLIPFYDDNKGIKKIRWATYRLPYFYKIFKEVRPDYVYVGIPSWSTFYFALMCKALGIKLIVRISSDGLVDNRILSKYSKSHKFLQAMGLSLSETILCQNEYQLAQIQKRFPNKKTVKLSNPIFPYTPPVNLGMPKNAIVWLGLFKPEKNLKLLFEIATLMPEQEFVVAGKEEKNINSITRAYVKQLKTLPNVKFIGFLQRHEVLPVLAQAKFLLNTSHYEGFSNTFLEAMYVGTPIISSGRVNPDGIISTHKLGIIYATREDLQLQLESLDTKKYDKMRSHCLDYISAHHNHRLLTQKLLAFLENRPFINVEIQKDGKKEKALPDMAS</sequence>
<gene>
    <name evidence="3" type="ORF">KI659_08885</name>
</gene>